<evidence type="ECO:0000256" key="1">
    <source>
        <dbReference type="SAM" id="MobiDB-lite"/>
    </source>
</evidence>
<dbReference type="EMBL" id="KN880585">
    <property type="protein sequence ID" value="KIY65563.1"/>
    <property type="molecule type" value="Genomic_DNA"/>
</dbReference>
<sequence>MQEHQDAAHSSSEPARFQPYASSKHRVTKARYITSNDPRGYLPVYEYPLNNQWIMLDVDDGFVLWTGIWKALGHNKADIVKMVDAQPELQNRIRRVRGGYLKIQGTWMPYEVALRLARRVAWDIREDLVPLFGPTFPSTCLTPDQPGYGQLVPSARRRVRRTVPASSERGGLAISTDAPFSAGQTPHNNPYPKPQSDLPIGDPSVHGAGRQVTRTPPTVHRYAPYPVRSPTDYSTYTMEPSRPSSITSTSAGSDFSQRTSSHYEQSSRSLISSPSSAVSLPPFSSLENLRGVEVDDTAAVLQRLRSDDRCAHNAHPDQRFSHSPPLYHYGSISSQEHRKLPFQLSIPTTSSSGSSSSSAASPISPATPEADTHHLSSKFNAMGLVPLHILEQTRGDYDIRRRHEFGHGPLDEHIPVRPW</sequence>
<dbReference type="GO" id="GO:0003677">
    <property type="term" value="F:DNA binding"/>
    <property type="evidence" value="ECO:0007669"/>
    <property type="project" value="InterPro"/>
</dbReference>
<evidence type="ECO:0000259" key="2">
    <source>
        <dbReference type="PROSITE" id="PS51299"/>
    </source>
</evidence>
<dbReference type="GO" id="GO:0000981">
    <property type="term" value="F:DNA-binding transcription factor activity, RNA polymerase II-specific"/>
    <property type="evidence" value="ECO:0007669"/>
    <property type="project" value="UniProtKB-ARBA"/>
</dbReference>
<reference evidence="3 4" key="1">
    <citation type="journal article" date="2015" name="Fungal Genet. Biol.">
        <title>Evolution of novel wood decay mechanisms in Agaricales revealed by the genome sequences of Fistulina hepatica and Cylindrobasidium torrendii.</title>
        <authorList>
            <person name="Floudas D."/>
            <person name="Held B.W."/>
            <person name="Riley R."/>
            <person name="Nagy L.G."/>
            <person name="Koehler G."/>
            <person name="Ransdell A.S."/>
            <person name="Younus H."/>
            <person name="Chow J."/>
            <person name="Chiniquy J."/>
            <person name="Lipzen A."/>
            <person name="Tritt A."/>
            <person name="Sun H."/>
            <person name="Haridas S."/>
            <person name="LaButti K."/>
            <person name="Ohm R.A."/>
            <person name="Kues U."/>
            <person name="Blanchette R.A."/>
            <person name="Grigoriev I.V."/>
            <person name="Minto R.E."/>
            <person name="Hibbett D.S."/>
        </authorList>
    </citation>
    <scope>NUCLEOTIDE SEQUENCE [LARGE SCALE GENOMIC DNA]</scope>
    <source>
        <strain evidence="3 4">FP15055 ss-10</strain>
    </source>
</reference>
<evidence type="ECO:0000313" key="3">
    <source>
        <dbReference type="EMBL" id="KIY65563.1"/>
    </source>
</evidence>
<feature type="region of interest" description="Disordered" evidence="1">
    <location>
        <begin position="309"/>
        <end position="330"/>
    </location>
</feature>
<evidence type="ECO:0000313" key="4">
    <source>
        <dbReference type="Proteomes" id="UP000054007"/>
    </source>
</evidence>
<dbReference type="PANTHER" id="PTHR43828">
    <property type="entry name" value="ASPARAGINASE"/>
    <property type="match status" value="1"/>
</dbReference>
<accession>A0A0D7B4R3</accession>
<dbReference type="SUPFAM" id="SSF54616">
    <property type="entry name" value="DNA-binding domain of Mlu1-box binding protein MBP1"/>
    <property type="match status" value="1"/>
</dbReference>
<dbReference type="PANTHER" id="PTHR43828:SF5">
    <property type="entry name" value="TRANSCRIPTIONAL REPRESSOR XBP1"/>
    <property type="match status" value="1"/>
</dbReference>
<feature type="compositionally biased region" description="Basic and acidic residues" evidence="1">
    <location>
        <begin position="309"/>
        <end position="320"/>
    </location>
</feature>
<dbReference type="AlphaFoldDB" id="A0A0D7B4R3"/>
<gene>
    <name evidence="3" type="ORF">CYLTODRAFT_424236</name>
</gene>
<feature type="region of interest" description="Disordered" evidence="1">
    <location>
        <begin position="1"/>
        <end position="23"/>
    </location>
</feature>
<dbReference type="OrthoDB" id="5562739at2759"/>
<name>A0A0D7B4R3_9AGAR</name>
<organism evidence="3 4">
    <name type="scientific">Cylindrobasidium torrendii FP15055 ss-10</name>
    <dbReference type="NCBI Taxonomy" id="1314674"/>
    <lineage>
        <taxon>Eukaryota</taxon>
        <taxon>Fungi</taxon>
        <taxon>Dikarya</taxon>
        <taxon>Basidiomycota</taxon>
        <taxon>Agaricomycotina</taxon>
        <taxon>Agaricomycetes</taxon>
        <taxon>Agaricomycetidae</taxon>
        <taxon>Agaricales</taxon>
        <taxon>Marasmiineae</taxon>
        <taxon>Physalacriaceae</taxon>
        <taxon>Cylindrobasidium</taxon>
    </lineage>
</organism>
<dbReference type="STRING" id="1314674.A0A0D7B4R3"/>
<dbReference type="GO" id="GO:0030907">
    <property type="term" value="C:MBF transcription complex"/>
    <property type="evidence" value="ECO:0007669"/>
    <property type="project" value="TreeGrafter"/>
</dbReference>
<feature type="region of interest" description="Disordered" evidence="1">
    <location>
        <begin position="345"/>
        <end position="373"/>
    </location>
</feature>
<dbReference type="InterPro" id="IPR036887">
    <property type="entry name" value="HTH_APSES_sf"/>
</dbReference>
<keyword evidence="4" id="KW-1185">Reference proteome</keyword>
<dbReference type="GO" id="GO:0033309">
    <property type="term" value="C:SBF transcription complex"/>
    <property type="evidence" value="ECO:0007669"/>
    <property type="project" value="TreeGrafter"/>
</dbReference>
<dbReference type="Proteomes" id="UP000054007">
    <property type="component" value="Unassembled WGS sequence"/>
</dbReference>
<feature type="region of interest" description="Disordered" evidence="1">
    <location>
        <begin position="156"/>
        <end position="278"/>
    </location>
</feature>
<protein>
    <recommendedName>
        <fullName evidence="2">HTH APSES-type domain-containing protein</fullName>
    </recommendedName>
</protein>
<dbReference type="PROSITE" id="PS51299">
    <property type="entry name" value="HTH_APSES"/>
    <property type="match status" value="1"/>
</dbReference>
<feature type="compositionally biased region" description="Low complexity" evidence="1">
    <location>
        <begin position="345"/>
        <end position="368"/>
    </location>
</feature>
<proteinExistence type="predicted"/>
<feature type="compositionally biased region" description="Low complexity" evidence="1">
    <location>
        <begin position="266"/>
        <end position="278"/>
    </location>
</feature>
<dbReference type="InterPro" id="IPR051642">
    <property type="entry name" value="SWI6-like"/>
</dbReference>
<dbReference type="Gene3D" id="3.10.260.10">
    <property type="entry name" value="Transcription regulator HTH, APSES-type DNA-binding domain"/>
    <property type="match status" value="1"/>
</dbReference>
<dbReference type="InterPro" id="IPR003163">
    <property type="entry name" value="Tscrpt_reg_HTH_APSES-type"/>
</dbReference>
<feature type="domain" description="HTH APSES-type" evidence="2">
    <location>
        <begin position="31"/>
        <end position="143"/>
    </location>
</feature>
<feature type="compositionally biased region" description="Polar residues" evidence="1">
    <location>
        <begin position="231"/>
        <end position="264"/>
    </location>
</feature>